<evidence type="ECO:0000313" key="2">
    <source>
        <dbReference type="Proteomes" id="UP000828924"/>
    </source>
</evidence>
<evidence type="ECO:0000313" key="1">
    <source>
        <dbReference type="EMBL" id="UNM12830.1"/>
    </source>
</evidence>
<dbReference type="Proteomes" id="UP000828924">
    <property type="component" value="Chromosome"/>
</dbReference>
<protein>
    <submittedName>
        <fullName evidence="1">Uncharacterized protein</fullName>
    </submittedName>
</protein>
<dbReference type="EMBL" id="CP071872">
    <property type="protein sequence ID" value="UNM12830.1"/>
    <property type="molecule type" value="Genomic_DNA"/>
</dbReference>
<keyword evidence="2" id="KW-1185">Reference proteome</keyword>
<gene>
    <name evidence="1" type="ORF">J4032_16075</name>
</gene>
<dbReference type="RefSeq" id="WP_242331475.1">
    <property type="nucleotide sequence ID" value="NZ_CP071872.1"/>
</dbReference>
<name>A0ABY3WQL5_9ACTN</name>
<organism evidence="1 2">
    <name type="scientific">Streptomyces formicae</name>
    <dbReference type="NCBI Taxonomy" id="1616117"/>
    <lineage>
        <taxon>Bacteria</taxon>
        <taxon>Bacillati</taxon>
        <taxon>Actinomycetota</taxon>
        <taxon>Actinomycetes</taxon>
        <taxon>Kitasatosporales</taxon>
        <taxon>Streptomycetaceae</taxon>
        <taxon>Streptomyces</taxon>
    </lineage>
</organism>
<dbReference type="InterPro" id="IPR029063">
    <property type="entry name" value="SAM-dependent_MTases_sf"/>
</dbReference>
<reference evidence="1 2" key="1">
    <citation type="submission" date="2021-03" db="EMBL/GenBank/DDBJ databases">
        <title>Complete genome of Streptomyces formicae strain 1H-GS9 (DSM 100524).</title>
        <authorList>
            <person name="Atanasov K.E."/>
            <person name="Altabella T."/>
            <person name="Ferrer A."/>
        </authorList>
    </citation>
    <scope>NUCLEOTIDE SEQUENCE [LARGE SCALE GENOMIC DNA]</scope>
    <source>
        <strain evidence="1 2">1H-GS9</strain>
    </source>
</reference>
<sequence length="86" mass="9720">MLAAEAVLIHLEEADVRAVFAMPGKRLPGALFALETASALMVDGQDSHDVLGKVPMRMRWRCDDPRAVRRREMESYRFSLYRLGDG</sequence>
<dbReference type="SUPFAM" id="SSF53335">
    <property type="entry name" value="S-adenosyl-L-methionine-dependent methyltransferases"/>
    <property type="match status" value="1"/>
</dbReference>
<accession>A0ABY3WQL5</accession>
<proteinExistence type="predicted"/>